<proteinExistence type="predicted"/>
<keyword evidence="2" id="KW-1185">Reference proteome</keyword>
<reference evidence="2" key="1">
    <citation type="journal article" date="2022" name="Mol. Ecol. Resour.">
        <title>The genomes of chicory, endive, great burdock and yacon provide insights into Asteraceae palaeo-polyploidization history and plant inulin production.</title>
        <authorList>
            <person name="Fan W."/>
            <person name="Wang S."/>
            <person name="Wang H."/>
            <person name="Wang A."/>
            <person name="Jiang F."/>
            <person name="Liu H."/>
            <person name="Zhao H."/>
            <person name="Xu D."/>
            <person name="Zhang Y."/>
        </authorList>
    </citation>
    <scope>NUCLEOTIDE SEQUENCE [LARGE SCALE GENOMIC DNA]</scope>
    <source>
        <strain evidence="2">cv. Yunnan</strain>
    </source>
</reference>
<accession>A0ACB9K2B2</accession>
<dbReference type="EMBL" id="CM042018">
    <property type="protein sequence ID" value="KAI3826455.1"/>
    <property type="molecule type" value="Genomic_DNA"/>
</dbReference>
<reference evidence="1 2" key="2">
    <citation type="journal article" date="2022" name="Mol. Ecol. Resour.">
        <title>The genomes of chicory, endive, great burdock and yacon provide insights into Asteraceae paleo-polyploidization history and plant inulin production.</title>
        <authorList>
            <person name="Fan W."/>
            <person name="Wang S."/>
            <person name="Wang H."/>
            <person name="Wang A."/>
            <person name="Jiang F."/>
            <person name="Liu H."/>
            <person name="Zhao H."/>
            <person name="Xu D."/>
            <person name="Zhang Y."/>
        </authorList>
    </citation>
    <scope>NUCLEOTIDE SEQUENCE [LARGE SCALE GENOMIC DNA]</scope>
    <source>
        <strain evidence="2">cv. Yunnan</strain>
        <tissue evidence="1">Leaves</tissue>
    </source>
</reference>
<evidence type="ECO:0000313" key="2">
    <source>
        <dbReference type="Proteomes" id="UP001056120"/>
    </source>
</evidence>
<dbReference type="Proteomes" id="UP001056120">
    <property type="component" value="Linkage Group LG01"/>
</dbReference>
<comment type="caution">
    <text evidence="1">The sequence shown here is derived from an EMBL/GenBank/DDBJ whole genome shotgun (WGS) entry which is preliminary data.</text>
</comment>
<evidence type="ECO:0000313" key="1">
    <source>
        <dbReference type="EMBL" id="KAI3826455.1"/>
    </source>
</evidence>
<sequence>MARIAKLRMVGVPLVLRDDENFRRIGELFGKTVGNGEIDEVINLAWKNRMYSVWVSELGDPWVPEFGVDQSVMETDGLEDELEDGEFRLPSLSPAGVGDPSREDETNRRMGMGRIFQDLSSPNKAAHADESMHMEAEGPLHHGLVDEDNSPLPFRDLNSVIPDTCPSAAALSSEFNNGETGINSWASDSNFQGFGRAVDQITQEVEDTVRVGARIGIQLHGFENQVRKLVEGEGVQNVPQ</sequence>
<name>A0ACB9K2B2_9ASTR</name>
<organism evidence="1 2">
    <name type="scientific">Smallanthus sonchifolius</name>
    <dbReference type="NCBI Taxonomy" id="185202"/>
    <lineage>
        <taxon>Eukaryota</taxon>
        <taxon>Viridiplantae</taxon>
        <taxon>Streptophyta</taxon>
        <taxon>Embryophyta</taxon>
        <taxon>Tracheophyta</taxon>
        <taxon>Spermatophyta</taxon>
        <taxon>Magnoliopsida</taxon>
        <taxon>eudicotyledons</taxon>
        <taxon>Gunneridae</taxon>
        <taxon>Pentapetalae</taxon>
        <taxon>asterids</taxon>
        <taxon>campanulids</taxon>
        <taxon>Asterales</taxon>
        <taxon>Asteraceae</taxon>
        <taxon>Asteroideae</taxon>
        <taxon>Heliantheae alliance</taxon>
        <taxon>Millerieae</taxon>
        <taxon>Smallanthus</taxon>
    </lineage>
</organism>
<protein>
    <submittedName>
        <fullName evidence="1">Uncharacterized protein</fullName>
    </submittedName>
</protein>
<gene>
    <name evidence="1" type="ORF">L1987_00503</name>
</gene>